<dbReference type="EMBL" id="JACDQQ010001097">
    <property type="protein sequence ID" value="MBA0085567.1"/>
    <property type="molecule type" value="Genomic_DNA"/>
</dbReference>
<dbReference type="GO" id="GO:0016829">
    <property type="term" value="F:lyase activity"/>
    <property type="evidence" value="ECO:0007669"/>
    <property type="project" value="UniProtKB-KW"/>
</dbReference>
<comment type="caution">
    <text evidence="6">The sequence shown here is derived from an EMBL/GenBank/DDBJ whole genome shotgun (WGS) entry which is preliminary data.</text>
</comment>
<feature type="non-terminal residue" evidence="6">
    <location>
        <position position="1"/>
    </location>
</feature>
<dbReference type="PANTHER" id="PTHR30246">
    <property type="entry name" value="2-KETO-3-DEOXY-6-PHOSPHOGLUCONATE ALDOLASE"/>
    <property type="match status" value="1"/>
</dbReference>
<comment type="similarity">
    <text evidence="2">Belongs to the KHG/KDPG aldolase family.</text>
</comment>
<keyword evidence="4" id="KW-0456">Lyase</keyword>
<name>A0A7V8NQC4_9BACT</name>
<dbReference type="NCBIfam" id="TIGR01182">
    <property type="entry name" value="eda"/>
    <property type="match status" value="1"/>
</dbReference>
<evidence type="ECO:0000313" key="6">
    <source>
        <dbReference type="EMBL" id="MBA0085567.1"/>
    </source>
</evidence>
<dbReference type="CDD" id="cd00452">
    <property type="entry name" value="KDPG_aldolase"/>
    <property type="match status" value="1"/>
</dbReference>
<dbReference type="SUPFAM" id="SSF51569">
    <property type="entry name" value="Aldolase"/>
    <property type="match status" value="1"/>
</dbReference>
<dbReference type="AlphaFoldDB" id="A0A7V8NQC4"/>
<dbReference type="PANTHER" id="PTHR30246:SF1">
    <property type="entry name" value="2-DEHYDRO-3-DEOXY-6-PHOSPHOGALACTONATE ALDOLASE-RELATED"/>
    <property type="match status" value="1"/>
</dbReference>
<comment type="pathway">
    <text evidence="1">Carbohydrate acid metabolism.</text>
</comment>
<reference evidence="6" key="1">
    <citation type="submission" date="2020-06" db="EMBL/GenBank/DDBJ databases">
        <title>Legume-microbial interactions unlock mineral nutrients during tropical forest succession.</title>
        <authorList>
            <person name="Epihov D.Z."/>
        </authorList>
    </citation>
    <scope>NUCLEOTIDE SEQUENCE [LARGE SCALE GENOMIC DNA]</scope>
    <source>
        <strain evidence="6">Pan2503</strain>
    </source>
</reference>
<keyword evidence="7" id="KW-1185">Reference proteome</keyword>
<proteinExistence type="inferred from homology"/>
<dbReference type="InterPro" id="IPR013785">
    <property type="entry name" value="Aldolase_TIM"/>
</dbReference>
<gene>
    <name evidence="6" type="ORF">HRJ53_11275</name>
</gene>
<evidence type="ECO:0000256" key="2">
    <source>
        <dbReference type="ARBA" id="ARBA00006906"/>
    </source>
</evidence>
<comment type="subunit">
    <text evidence="3">Homotrimer.</text>
</comment>
<dbReference type="Proteomes" id="UP000567293">
    <property type="component" value="Unassembled WGS sequence"/>
</dbReference>
<protein>
    <submittedName>
        <fullName evidence="6">Bifunctional 4-hydroxy-2-oxoglutarate aldolase/2-dehydro-3-deoxy-phosphogluconate aldolase</fullName>
    </submittedName>
</protein>
<dbReference type="Pfam" id="PF01081">
    <property type="entry name" value="Aldolase"/>
    <property type="match status" value="1"/>
</dbReference>
<evidence type="ECO:0000256" key="5">
    <source>
        <dbReference type="ARBA" id="ARBA00023277"/>
    </source>
</evidence>
<organism evidence="6 7">
    <name type="scientific">Candidatus Acidiferrum panamense</name>
    <dbReference type="NCBI Taxonomy" id="2741543"/>
    <lineage>
        <taxon>Bacteria</taxon>
        <taxon>Pseudomonadati</taxon>
        <taxon>Acidobacteriota</taxon>
        <taxon>Terriglobia</taxon>
        <taxon>Candidatus Acidiferrales</taxon>
        <taxon>Candidatus Acidiferrum</taxon>
    </lineage>
</organism>
<dbReference type="InterPro" id="IPR000887">
    <property type="entry name" value="Aldlse_KDPG_KHG"/>
</dbReference>
<keyword evidence="5" id="KW-0119">Carbohydrate metabolism</keyword>
<evidence type="ECO:0000313" key="7">
    <source>
        <dbReference type="Proteomes" id="UP000567293"/>
    </source>
</evidence>
<accession>A0A7V8NQC4</accession>
<evidence type="ECO:0000256" key="4">
    <source>
        <dbReference type="ARBA" id="ARBA00023239"/>
    </source>
</evidence>
<evidence type="ECO:0000256" key="3">
    <source>
        <dbReference type="ARBA" id="ARBA00011233"/>
    </source>
</evidence>
<evidence type="ECO:0000256" key="1">
    <source>
        <dbReference type="ARBA" id="ARBA00004761"/>
    </source>
</evidence>
<sequence>KKEQVRARIEEIGIIPAIRVSSPQDAMFAAETVCRSGIPIVEVTMTIPGAIEVITELAQNNPNVIAGAGTVFDLETARRCLDSGAQFLTSTGLDLDIVAFAVKHDIVVLPGALTPTEVMAAWKARPDFVKIFPCSQVGGPSYIRALKGPFPHIPFIAAGGVNQQTVADFILAGAVAVGIGGELIPHEAIHLRQEHWIGELARRFAAMVKDARIQRQSRS</sequence>
<dbReference type="Gene3D" id="3.20.20.70">
    <property type="entry name" value="Aldolase class I"/>
    <property type="match status" value="1"/>
</dbReference>